<keyword evidence="1" id="KW-0479">Metal-binding</keyword>
<evidence type="ECO:0000256" key="3">
    <source>
        <dbReference type="ARBA" id="ARBA00022833"/>
    </source>
</evidence>
<dbReference type="Gene3D" id="3.30.40.10">
    <property type="entry name" value="Zinc/RING finger domain, C3HC4 (zinc finger)"/>
    <property type="match status" value="1"/>
</dbReference>
<dbReference type="CDD" id="cd15615">
    <property type="entry name" value="PHD_ARID4_like"/>
    <property type="match status" value="1"/>
</dbReference>
<keyword evidence="4" id="KW-0812">Transmembrane</keyword>
<sequence length="202" mass="21917">MDCVSRFSLPISVIEPLLLLGLASQGCRRRWPRLAAAVLLLSVSGSVSLLLAPGLVGWFAASMRNGGDGVSAAVIGRKLVHAQLNNEVNKQNVSEPRRSTSIATGATVFEICMKLPQWALQGVGNTLKRHYETYLLEYELADDDVDGECCLLCHSSEAGDWVNCGICGEWAHFGCDRSQGLGAFKDYAKTDGLDYICPHCRL</sequence>
<name>A0AAN9FVP4_CROPI</name>
<evidence type="ECO:0000313" key="6">
    <source>
        <dbReference type="Proteomes" id="UP001372338"/>
    </source>
</evidence>
<dbReference type="GO" id="GO:0008270">
    <property type="term" value="F:zinc ion binding"/>
    <property type="evidence" value="ECO:0007669"/>
    <property type="project" value="UniProtKB-KW"/>
</dbReference>
<protein>
    <submittedName>
        <fullName evidence="5">Uncharacterized protein</fullName>
    </submittedName>
</protein>
<keyword evidence="3" id="KW-0862">Zinc</keyword>
<dbReference type="SUPFAM" id="SSF57903">
    <property type="entry name" value="FYVE/PHD zinc finger"/>
    <property type="match status" value="1"/>
</dbReference>
<dbReference type="AlphaFoldDB" id="A0AAN9FVP4"/>
<evidence type="ECO:0000313" key="5">
    <source>
        <dbReference type="EMBL" id="KAK7281824.1"/>
    </source>
</evidence>
<dbReference type="PROSITE" id="PS51257">
    <property type="entry name" value="PROKAR_LIPOPROTEIN"/>
    <property type="match status" value="1"/>
</dbReference>
<dbReference type="PANTHER" id="PTHR46694">
    <property type="entry name" value="AT-RICH INTERACTIVE DOMAIN-CONTAINING PROTEIN 4"/>
    <property type="match status" value="1"/>
</dbReference>
<keyword evidence="4" id="KW-1133">Transmembrane helix</keyword>
<dbReference type="InterPro" id="IPR042293">
    <property type="entry name" value="ARID4"/>
</dbReference>
<evidence type="ECO:0000256" key="2">
    <source>
        <dbReference type="ARBA" id="ARBA00022771"/>
    </source>
</evidence>
<proteinExistence type="predicted"/>
<keyword evidence="2" id="KW-0863">Zinc-finger</keyword>
<dbReference type="InterPro" id="IPR013083">
    <property type="entry name" value="Znf_RING/FYVE/PHD"/>
</dbReference>
<dbReference type="EMBL" id="JAYWIO010000002">
    <property type="protein sequence ID" value="KAK7281824.1"/>
    <property type="molecule type" value="Genomic_DNA"/>
</dbReference>
<dbReference type="Proteomes" id="UP001372338">
    <property type="component" value="Unassembled WGS sequence"/>
</dbReference>
<comment type="caution">
    <text evidence="5">The sequence shown here is derived from an EMBL/GenBank/DDBJ whole genome shotgun (WGS) entry which is preliminary data.</text>
</comment>
<keyword evidence="4" id="KW-0472">Membrane</keyword>
<feature type="transmembrane region" description="Helical" evidence="4">
    <location>
        <begin position="35"/>
        <end position="61"/>
    </location>
</feature>
<accession>A0AAN9FVP4</accession>
<dbReference type="InterPro" id="IPR011011">
    <property type="entry name" value="Znf_FYVE_PHD"/>
</dbReference>
<evidence type="ECO:0000256" key="1">
    <source>
        <dbReference type="ARBA" id="ARBA00022723"/>
    </source>
</evidence>
<keyword evidence="6" id="KW-1185">Reference proteome</keyword>
<dbReference type="PANTHER" id="PTHR46694:SF1">
    <property type="entry name" value="AT-RICH INTERACTIVE DOMAIN-CONTAINING PROTEIN 4"/>
    <property type="match status" value="1"/>
</dbReference>
<organism evidence="5 6">
    <name type="scientific">Crotalaria pallida</name>
    <name type="common">Smooth rattlebox</name>
    <name type="synonym">Crotalaria striata</name>
    <dbReference type="NCBI Taxonomy" id="3830"/>
    <lineage>
        <taxon>Eukaryota</taxon>
        <taxon>Viridiplantae</taxon>
        <taxon>Streptophyta</taxon>
        <taxon>Embryophyta</taxon>
        <taxon>Tracheophyta</taxon>
        <taxon>Spermatophyta</taxon>
        <taxon>Magnoliopsida</taxon>
        <taxon>eudicotyledons</taxon>
        <taxon>Gunneridae</taxon>
        <taxon>Pentapetalae</taxon>
        <taxon>rosids</taxon>
        <taxon>fabids</taxon>
        <taxon>Fabales</taxon>
        <taxon>Fabaceae</taxon>
        <taxon>Papilionoideae</taxon>
        <taxon>50 kb inversion clade</taxon>
        <taxon>genistoids sensu lato</taxon>
        <taxon>core genistoids</taxon>
        <taxon>Crotalarieae</taxon>
        <taxon>Crotalaria</taxon>
    </lineage>
</organism>
<evidence type="ECO:0000256" key="4">
    <source>
        <dbReference type="SAM" id="Phobius"/>
    </source>
</evidence>
<reference evidence="5 6" key="1">
    <citation type="submission" date="2024-01" db="EMBL/GenBank/DDBJ databases">
        <title>The genomes of 5 underutilized Papilionoideae crops provide insights into root nodulation and disease resistanc.</title>
        <authorList>
            <person name="Yuan L."/>
        </authorList>
    </citation>
    <scope>NUCLEOTIDE SEQUENCE [LARGE SCALE GENOMIC DNA]</scope>
    <source>
        <strain evidence="5">ZHUSHIDOU_FW_LH</strain>
        <tissue evidence="5">Leaf</tissue>
    </source>
</reference>
<gene>
    <name evidence="5" type="ORF">RIF29_10125</name>
</gene>